<dbReference type="Proteomes" id="UP000198625">
    <property type="component" value="Unassembled WGS sequence"/>
</dbReference>
<name>A0A1H3R665_9FIRM</name>
<evidence type="ECO:0000256" key="2">
    <source>
        <dbReference type="ARBA" id="ARBA00022448"/>
    </source>
</evidence>
<keyword evidence="4" id="KW-0472">Membrane</keyword>
<dbReference type="AlphaFoldDB" id="A0A1H3R665"/>
<keyword evidence="6" id="KW-1185">Reference proteome</keyword>
<accession>A0A1H3R665</accession>
<dbReference type="GO" id="GO:1901982">
    <property type="term" value="F:maltose binding"/>
    <property type="evidence" value="ECO:0007669"/>
    <property type="project" value="TreeGrafter"/>
</dbReference>
<reference evidence="5 6" key="1">
    <citation type="submission" date="2016-10" db="EMBL/GenBank/DDBJ databases">
        <authorList>
            <person name="de Groot N.N."/>
        </authorList>
    </citation>
    <scope>NUCLEOTIDE SEQUENCE [LARGE SCALE GENOMIC DNA]</scope>
    <source>
        <strain evidence="5 6">DSM 21650</strain>
    </source>
</reference>
<comment type="similarity">
    <text evidence="1">Belongs to the bacterial solute-binding protein 1 family.</text>
</comment>
<dbReference type="STRING" id="415015.SAMN05660462_02239"/>
<dbReference type="EMBL" id="FNQE01000025">
    <property type="protein sequence ID" value="SDZ21322.1"/>
    <property type="molecule type" value="Genomic_DNA"/>
</dbReference>
<keyword evidence="4" id="KW-1133">Transmembrane helix</keyword>
<proteinExistence type="inferred from homology"/>
<dbReference type="PANTHER" id="PTHR30061:SF50">
    <property type="entry name" value="MALTOSE_MALTODEXTRIN-BINDING PERIPLASMIC PROTEIN"/>
    <property type="match status" value="1"/>
</dbReference>
<sequence>MKRIFKTIISMILIAFIVMWPLNVFIYEPARLEEINNKKTEAWKGVIQLWDFPRVDSKTGSRYGWIQDKIRKFERQNPGVFIELTPLDWKKGPIKLEVALKTDNLPDIAPIGTDYLYMDGSILEPLDEYFTESEIKEFKYLAMSAVTKDEKMWGVPFMMTTYSLFLNVELFKQRGVELPLDGNWTYDEFVEKMKALTWDENNDGKLDYFGFISPIKPDYYNLWGIILSDGAHIVNEEGKYSFFGEKAVSGLQKAIDLKEKHNVTPESFGICDENEAWDLFFNKKKVGVYPTGSWAAKTLLESYSSGEGFEYMAANYPIGDRRIPISLNNSVSAYGVFKQEDEGKLQMCIKFLKFITQENHQRELERLGVFPAKSNIDDIYINDANMKKIEDCLSYTMSLPKHKKWKEIDRILQTQIRLAILGDKTAEEAIEEARKQVIQLSGDK</sequence>
<gene>
    <name evidence="5" type="ORF">SAMN05660462_02239</name>
</gene>
<organism evidence="5 6">
    <name type="scientific">Proteiniborus ethanoligenes</name>
    <dbReference type="NCBI Taxonomy" id="415015"/>
    <lineage>
        <taxon>Bacteria</taxon>
        <taxon>Bacillati</taxon>
        <taxon>Bacillota</taxon>
        <taxon>Clostridia</taxon>
        <taxon>Eubacteriales</taxon>
        <taxon>Proteiniborus</taxon>
    </lineage>
</organism>
<feature type="transmembrane region" description="Helical" evidence="4">
    <location>
        <begin position="7"/>
        <end position="27"/>
    </location>
</feature>
<keyword evidence="4" id="KW-0812">Transmembrane</keyword>
<dbReference type="InterPro" id="IPR006059">
    <property type="entry name" value="SBP"/>
</dbReference>
<dbReference type="GO" id="GO:0055052">
    <property type="term" value="C:ATP-binding cassette (ABC) transporter complex, substrate-binding subunit-containing"/>
    <property type="evidence" value="ECO:0007669"/>
    <property type="project" value="TreeGrafter"/>
</dbReference>
<evidence type="ECO:0000313" key="5">
    <source>
        <dbReference type="EMBL" id="SDZ21322.1"/>
    </source>
</evidence>
<dbReference type="Pfam" id="PF13416">
    <property type="entry name" value="SBP_bac_8"/>
    <property type="match status" value="1"/>
</dbReference>
<dbReference type="GO" id="GO:0042956">
    <property type="term" value="P:maltodextrin transmembrane transport"/>
    <property type="evidence" value="ECO:0007669"/>
    <property type="project" value="TreeGrafter"/>
</dbReference>
<dbReference type="GO" id="GO:0015768">
    <property type="term" value="P:maltose transport"/>
    <property type="evidence" value="ECO:0007669"/>
    <property type="project" value="TreeGrafter"/>
</dbReference>
<keyword evidence="2" id="KW-0813">Transport</keyword>
<dbReference type="PANTHER" id="PTHR30061">
    <property type="entry name" value="MALTOSE-BINDING PERIPLASMIC PROTEIN"/>
    <property type="match status" value="1"/>
</dbReference>
<keyword evidence="3" id="KW-0732">Signal</keyword>
<protein>
    <submittedName>
        <fullName evidence="5">Carbohydrate ABC transporter substrate-binding protein, CUT1 family</fullName>
    </submittedName>
</protein>
<evidence type="ECO:0000256" key="4">
    <source>
        <dbReference type="SAM" id="Phobius"/>
    </source>
</evidence>
<dbReference type="RefSeq" id="WP_091731214.1">
    <property type="nucleotide sequence ID" value="NZ_FNQE01000025.1"/>
</dbReference>
<dbReference type="OrthoDB" id="9766758at2"/>
<dbReference type="Gene3D" id="3.40.190.10">
    <property type="entry name" value="Periplasmic binding protein-like II"/>
    <property type="match status" value="1"/>
</dbReference>
<evidence type="ECO:0000256" key="1">
    <source>
        <dbReference type="ARBA" id="ARBA00008520"/>
    </source>
</evidence>
<dbReference type="SUPFAM" id="SSF53850">
    <property type="entry name" value="Periplasmic binding protein-like II"/>
    <property type="match status" value="1"/>
</dbReference>
<evidence type="ECO:0000256" key="3">
    <source>
        <dbReference type="ARBA" id="ARBA00022729"/>
    </source>
</evidence>
<evidence type="ECO:0000313" key="6">
    <source>
        <dbReference type="Proteomes" id="UP000198625"/>
    </source>
</evidence>